<evidence type="ECO:0000256" key="10">
    <source>
        <dbReference type="ARBA" id="ARBA00022989"/>
    </source>
</evidence>
<comment type="catalytic activity">
    <reaction evidence="15 18">
        <text>4 Fe(II)-[cytochrome c] + O2 + 8 H(+)(in) = 4 Fe(III)-[cytochrome c] + 2 H2O + 4 H(+)(out)</text>
        <dbReference type="Rhea" id="RHEA:11436"/>
        <dbReference type="Rhea" id="RHEA-COMP:10350"/>
        <dbReference type="Rhea" id="RHEA-COMP:14399"/>
        <dbReference type="ChEBI" id="CHEBI:15377"/>
        <dbReference type="ChEBI" id="CHEBI:15378"/>
        <dbReference type="ChEBI" id="CHEBI:15379"/>
        <dbReference type="ChEBI" id="CHEBI:29033"/>
        <dbReference type="ChEBI" id="CHEBI:29034"/>
        <dbReference type="EC" id="7.1.1.9"/>
    </reaction>
</comment>
<dbReference type="Proteomes" id="UP000198660">
    <property type="component" value="Unassembled WGS sequence"/>
</dbReference>
<evidence type="ECO:0000256" key="11">
    <source>
        <dbReference type="ARBA" id="ARBA00023004"/>
    </source>
</evidence>
<dbReference type="SUPFAM" id="SSF46626">
    <property type="entry name" value="Cytochrome c"/>
    <property type="match status" value="1"/>
</dbReference>
<dbReference type="NCBIfam" id="TIGR02866">
    <property type="entry name" value="CoxB"/>
    <property type="match status" value="1"/>
</dbReference>
<evidence type="ECO:0000256" key="9">
    <source>
        <dbReference type="ARBA" id="ARBA00022982"/>
    </source>
</evidence>
<feature type="domain" description="Cytochrome c" evidence="22">
    <location>
        <begin position="249"/>
        <end position="341"/>
    </location>
</feature>
<dbReference type="Pfam" id="PF02790">
    <property type="entry name" value="COX2_TM"/>
    <property type="match status" value="1"/>
</dbReference>
<keyword evidence="6 17" id="KW-0812">Transmembrane</keyword>
<evidence type="ECO:0000256" key="8">
    <source>
        <dbReference type="ARBA" id="ARBA00022967"/>
    </source>
</evidence>
<keyword evidence="11 16" id="KW-0408">Iron</keyword>
<keyword evidence="5 17" id="KW-0679">Respiratory chain</keyword>
<evidence type="ECO:0000259" key="20">
    <source>
        <dbReference type="PROSITE" id="PS50857"/>
    </source>
</evidence>
<comment type="function">
    <text evidence="14 18">Subunits I and II form the functional core of the enzyme complex. Electrons originating in cytochrome c are transferred via heme a and Cu(A) to the binuclear center formed by heme a3 and Cu(B).</text>
</comment>
<dbReference type="PROSITE" id="PS50999">
    <property type="entry name" value="COX2_TM"/>
    <property type="match status" value="1"/>
</dbReference>
<feature type="domain" description="Cytochrome oxidase subunit II copper A binding" evidence="20">
    <location>
        <begin position="126"/>
        <end position="238"/>
    </location>
</feature>
<keyword evidence="7 16" id="KW-0479">Metal-binding</keyword>
<keyword evidence="24" id="KW-1185">Reference proteome</keyword>
<dbReference type="InterPro" id="IPR034236">
    <property type="entry name" value="CuRO_CcO_Caa3_II"/>
</dbReference>
<evidence type="ECO:0000259" key="21">
    <source>
        <dbReference type="PROSITE" id="PS50999"/>
    </source>
</evidence>
<feature type="transmembrane region" description="Helical" evidence="19">
    <location>
        <begin position="48"/>
        <end position="69"/>
    </location>
</feature>
<dbReference type="Pfam" id="PF00116">
    <property type="entry name" value="COX2"/>
    <property type="match status" value="1"/>
</dbReference>
<evidence type="ECO:0000256" key="18">
    <source>
        <dbReference type="RuleBase" id="RU004024"/>
    </source>
</evidence>
<dbReference type="OrthoDB" id="9781261at2"/>
<dbReference type="InterPro" id="IPR014222">
    <property type="entry name" value="Cyt_c_oxidase_su2"/>
</dbReference>
<evidence type="ECO:0000256" key="5">
    <source>
        <dbReference type="ARBA" id="ARBA00022660"/>
    </source>
</evidence>
<dbReference type="PROSITE" id="PS00078">
    <property type="entry name" value="COX2"/>
    <property type="match status" value="1"/>
</dbReference>
<evidence type="ECO:0000313" key="23">
    <source>
        <dbReference type="EMBL" id="SFS30091.1"/>
    </source>
</evidence>
<evidence type="ECO:0000256" key="4">
    <source>
        <dbReference type="ARBA" id="ARBA00022617"/>
    </source>
</evidence>
<reference evidence="24" key="1">
    <citation type="submission" date="2016-10" db="EMBL/GenBank/DDBJ databases">
        <authorList>
            <person name="Varghese N."/>
            <person name="Submissions S."/>
        </authorList>
    </citation>
    <scope>NUCLEOTIDE SEQUENCE [LARGE SCALE GENOMIC DNA]</scope>
    <source>
        <strain evidence="24">DSM 45789</strain>
    </source>
</reference>
<dbReference type="RefSeq" id="WP_091831993.1">
    <property type="nucleotide sequence ID" value="NZ_FPAA01000001.1"/>
</dbReference>
<keyword evidence="13 19" id="KW-0472">Membrane</keyword>
<keyword evidence="8" id="KW-1278">Translocase</keyword>
<dbReference type="SUPFAM" id="SSF49503">
    <property type="entry name" value="Cupredoxins"/>
    <property type="match status" value="1"/>
</dbReference>
<dbReference type="InterPro" id="IPR009056">
    <property type="entry name" value="Cyt_c-like_dom"/>
</dbReference>
<evidence type="ECO:0000313" key="24">
    <source>
        <dbReference type="Proteomes" id="UP000198660"/>
    </source>
</evidence>
<dbReference type="InterPro" id="IPR036909">
    <property type="entry name" value="Cyt_c-like_dom_sf"/>
</dbReference>
<dbReference type="PROSITE" id="PS51007">
    <property type="entry name" value="CYTC"/>
    <property type="match status" value="1"/>
</dbReference>
<evidence type="ECO:0000256" key="16">
    <source>
        <dbReference type="PROSITE-ProRule" id="PRU00433"/>
    </source>
</evidence>
<gene>
    <name evidence="23" type="ORF">SAMN05444972_10111</name>
</gene>
<evidence type="ECO:0000256" key="1">
    <source>
        <dbReference type="ARBA" id="ARBA00004141"/>
    </source>
</evidence>
<dbReference type="Gene3D" id="2.60.40.420">
    <property type="entry name" value="Cupredoxins - blue copper proteins"/>
    <property type="match status" value="1"/>
</dbReference>
<dbReference type="SUPFAM" id="SSF81464">
    <property type="entry name" value="Cytochrome c oxidase subunit II-like, transmembrane region"/>
    <property type="match status" value="1"/>
</dbReference>
<comment type="similarity">
    <text evidence="2 17">Belongs to the cytochrome c oxidase subunit 2 family.</text>
</comment>
<dbReference type="Gene3D" id="1.10.287.90">
    <property type="match status" value="1"/>
</dbReference>
<dbReference type="GO" id="GO:0020037">
    <property type="term" value="F:heme binding"/>
    <property type="evidence" value="ECO:0007669"/>
    <property type="project" value="InterPro"/>
</dbReference>
<evidence type="ECO:0000256" key="6">
    <source>
        <dbReference type="ARBA" id="ARBA00022692"/>
    </source>
</evidence>
<sequence>MSRGKPIGRLFLVFAMFALFMAGCEKPMSNVLDPQGKTGKEQLHLINLSVYIMILVCVVVFAIFFYVLLRFRRKPGDNSIPKQVEGSLTLEILWIVIPVILLVILAIPTVAVTFSQAKAAPKQQSDDFIRVKAIGHQFWWEFQYPDHNIRTAQELHIPVGKKVYVEVTSDDVVHAFWVPGLAGKVDASPGRINRVPIDAEKPGVYKGRCAELCGASHALMNFQVVAEKSSDFDKWVKKRQSPNSDPQTAEQKDGKKVFAQNCMSCHAIDGTQLKMRGNKAPNLTGFSSRNKIAGLLDNNEKNLDRWLHNPEEVKPGTYMPGFSHLDKKDMTSLKAYLQSLE</sequence>
<name>A0A1I6NQD7_9BACL</name>
<evidence type="ECO:0000256" key="15">
    <source>
        <dbReference type="ARBA" id="ARBA00047816"/>
    </source>
</evidence>
<dbReference type="InterPro" id="IPR045187">
    <property type="entry name" value="CcO_II"/>
</dbReference>
<dbReference type="GO" id="GO:0016491">
    <property type="term" value="F:oxidoreductase activity"/>
    <property type="evidence" value="ECO:0007669"/>
    <property type="project" value="InterPro"/>
</dbReference>
<feature type="transmembrane region" description="Helical" evidence="19">
    <location>
        <begin position="90"/>
        <end position="114"/>
    </location>
</feature>
<feature type="domain" description="Cytochrome oxidase subunit II transmembrane region profile" evidence="21">
    <location>
        <begin position="23"/>
        <end position="120"/>
    </location>
</feature>
<organism evidence="23 24">
    <name type="scientific">Marininema halotolerans</name>
    <dbReference type="NCBI Taxonomy" id="1155944"/>
    <lineage>
        <taxon>Bacteria</taxon>
        <taxon>Bacillati</taxon>
        <taxon>Bacillota</taxon>
        <taxon>Bacilli</taxon>
        <taxon>Bacillales</taxon>
        <taxon>Thermoactinomycetaceae</taxon>
        <taxon>Marininema</taxon>
    </lineage>
</organism>
<dbReference type="GO" id="GO:0005507">
    <property type="term" value="F:copper ion binding"/>
    <property type="evidence" value="ECO:0007669"/>
    <property type="project" value="InterPro"/>
</dbReference>
<dbReference type="PANTHER" id="PTHR22888">
    <property type="entry name" value="CYTOCHROME C OXIDASE, SUBUNIT II"/>
    <property type="match status" value="1"/>
</dbReference>
<evidence type="ECO:0000256" key="14">
    <source>
        <dbReference type="ARBA" id="ARBA00024688"/>
    </source>
</evidence>
<keyword evidence="3 17" id="KW-0813">Transport</keyword>
<evidence type="ECO:0000256" key="12">
    <source>
        <dbReference type="ARBA" id="ARBA00023008"/>
    </source>
</evidence>
<dbReference type="InterPro" id="IPR001505">
    <property type="entry name" value="Copper_CuA"/>
</dbReference>
<evidence type="ECO:0000256" key="7">
    <source>
        <dbReference type="ARBA" id="ARBA00022723"/>
    </source>
</evidence>
<dbReference type="PROSITE" id="PS51257">
    <property type="entry name" value="PROKAR_LIPOPROTEIN"/>
    <property type="match status" value="1"/>
</dbReference>
<evidence type="ECO:0000256" key="3">
    <source>
        <dbReference type="ARBA" id="ARBA00022448"/>
    </source>
</evidence>
<dbReference type="AlphaFoldDB" id="A0A1I6NQD7"/>
<dbReference type="CDD" id="cd04213">
    <property type="entry name" value="CuRO_CcO_Caa3_II"/>
    <property type="match status" value="1"/>
</dbReference>
<dbReference type="GO" id="GO:0004129">
    <property type="term" value="F:cytochrome-c oxidase activity"/>
    <property type="evidence" value="ECO:0007669"/>
    <property type="project" value="UniProtKB-EC"/>
</dbReference>
<dbReference type="EMBL" id="FPAA01000001">
    <property type="protein sequence ID" value="SFS30091.1"/>
    <property type="molecule type" value="Genomic_DNA"/>
</dbReference>
<dbReference type="InterPro" id="IPR008972">
    <property type="entry name" value="Cupredoxin"/>
</dbReference>
<evidence type="ECO:0000259" key="22">
    <source>
        <dbReference type="PROSITE" id="PS51007"/>
    </source>
</evidence>
<keyword evidence="9 17" id="KW-0249">Electron transport</keyword>
<proteinExistence type="inferred from homology"/>
<comment type="subcellular location">
    <subcellularLocation>
        <location evidence="17">Cell membrane</location>
        <topology evidence="17">Multi-pass membrane protein</topology>
    </subcellularLocation>
    <subcellularLocation>
        <location evidence="1">Membrane</location>
        <topology evidence="1">Multi-pass membrane protein</topology>
    </subcellularLocation>
</comment>
<evidence type="ECO:0000256" key="2">
    <source>
        <dbReference type="ARBA" id="ARBA00007866"/>
    </source>
</evidence>
<comment type="cofactor">
    <cofactor evidence="18">
        <name>Cu cation</name>
        <dbReference type="ChEBI" id="CHEBI:23378"/>
    </cofactor>
    <text evidence="18">Binds a copper A center.</text>
</comment>
<evidence type="ECO:0000256" key="19">
    <source>
        <dbReference type="SAM" id="Phobius"/>
    </source>
</evidence>
<dbReference type="InterPro" id="IPR002429">
    <property type="entry name" value="CcO_II-like_C"/>
</dbReference>
<accession>A0A1I6NQD7</accession>
<dbReference type="InterPro" id="IPR011759">
    <property type="entry name" value="Cyt_c_oxidase_su2_TM_dom"/>
</dbReference>
<dbReference type="GO" id="GO:0005886">
    <property type="term" value="C:plasma membrane"/>
    <property type="evidence" value="ECO:0007669"/>
    <property type="project" value="UniProtKB-SubCell"/>
</dbReference>
<dbReference type="PROSITE" id="PS50857">
    <property type="entry name" value="COX2_CUA"/>
    <property type="match status" value="1"/>
</dbReference>
<dbReference type="PANTHER" id="PTHR22888:SF10">
    <property type="entry name" value="CYTOCHROME C OXIDASE SUBUNIT 2"/>
    <property type="match status" value="1"/>
</dbReference>
<dbReference type="EC" id="7.1.1.9" evidence="18"/>
<keyword evidence="4 16" id="KW-0349">Heme</keyword>
<dbReference type="Pfam" id="PF00034">
    <property type="entry name" value="Cytochrom_C"/>
    <property type="match status" value="1"/>
</dbReference>
<dbReference type="GO" id="GO:0042773">
    <property type="term" value="P:ATP synthesis coupled electron transport"/>
    <property type="evidence" value="ECO:0007669"/>
    <property type="project" value="TreeGrafter"/>
</dbReference>
<keyword evidence="10 19" id="KW-1133">Transmembrane helix</keyword>
<evidence type="ECO:0000256" key="17">
    <source>
        <dbReference type="RuleBase" id="RU000456"/>
    </source>
</evidence>
<evidence type="ECO:0000256" key="13">
    <source>
        <dbReference type="ARBA" id="ARBA00023136"/>
    </source>
</evidence>
<keyword evidence="12 18" id="KW-0186">Copper</keyword>
<dbReference type="PRINTS" id="PR01166">
    <property type="entry name" value="CYCOXIDASEII"/>
</dbReference>
<dbReference type="InterPro" id="IPR036257">
    <property type="entry name" value="Cyt_c_oxidase_su2_TM_sf"/>
</dbReference>
<protein>
    <recommendedName>
        <fullName evidence="18">Cytochrome c oxidase subunit 2</fullName>
        <ecNumber evidence="18">7.1.1.9</ecNumber>
    </recommendedName>
</protein>